<dbReference type="InterPro" id="IPR035897">
    <property type="entry name" value="Toll_tir_struct_dom_sf"/>
</dbReference>
<dbReference type="RefSeq" id="XP_049465239.1">
    <property type="nucleotide sequence ID" value="XM_049609282.1"/>
</dbReference>
<dbReference type="Proteomes" id="UP001105220">
    <property type="component" value="Unplaced"/>
</dbReference>
<dbReference type="PROSITE" id="PS50104">
    <property type="entry name" value="TIR"/>
    <property type="match status" value="1"/>
</dbReference>
<evidence type="ECO:0000256" key="7">
    <source>
        <dbReference type="ARBA" id="ARBA00022989"/>
    </source>
</evidence>
<accession>A0A6E8W0Y3</accession>
<dbReference type="Gene3D" id="3.40.50.10140">
    <property type="entry name" value="Toll/interleukin-1 receptor homology (TIR) domain"/>
    <property type="match status" value="1"/>
</dbReference>
<keyword evidence="7 11" id="KW-1133">Transmembrane helix</keyword>
<dbReference type="AlphaFoldDB" id="A0A6E8W0Y3"/>
<dbReference type="VEuPathDB" id="VectorBase:ACMO_003302"/>
<keyword evidence="9" id="KW-0675">Receptor</keyword>
<evidence type="ECO:0000259" key="12">
    <source>
        <dbReference type="PROSITE" id="PS50104"/>
    </source>
</evidence>
<keyword evidence="8 11" id="KW-0472">Membrane</keyword>
<dbReference type="PRINTS" id="PR01537">
    <property type="entry name" value="INTRLKN1R1F"/>
</dbReference>
<evidence type="ECO:0000313" key="14">
    <source>
        <dbReference type="Proteomes" id="UP001105220"/>
    </source>
</evidence>
<keyword evidence="3" id="KW-0433">Leucine-rich repeat</keyword>
<dbReference type="InterPro" id="IPR000157">
    <property type="entry name" value="TIR_dom"/>
</dbReference>
<evidence type="ECO:0000256" key="2">
    <source>
        <dbReference type="ARBA" id="ARBA00009634"/>
    </source>
</evidence>
<dbReference type="InterPro" id="IPR001611">
    <property type="entry name" value="Leu-rich_rpt"/>
</dbReference>
<proteinExistence type="inferred from homology"/>
<dbReference type="FunFam" id="3.40.50.10140:FF:000020">
    <property type="entry name" value="Blast:Protein toll"/>
    <property type="match status" value="1"/>
</dbReference>
<dbReference type="InterPro" id="IPR032675">
    <property type="entry name" value="LRR_dom_sf"/>
</dbReference>
<dbReference type="FunFam" id="3.80.10.10:FF:000768">
    <property type="entry name" value="Toll-like protein"/>
    <property type="match status" value="1"/>
</dbReference>
<comment type="subcellular location">
    <subcellularLocation>
        <location evidence="1">Membrane</location>
        <topology evidence="1">Single-pass type I membrane protein</topology>
    </subcellularLocation>
</comment>
<keyword evidence="14" id="KW-1185">Reference proteome</keyword>
<evidence type="ECO:0000313" key="13">
    <source>
        <dbReference type="EnsemblMetazoa" id="ACON010669-PA"/>
    </source>
</evidence>
<keyword evidence="4 11" id="KW-0812">Transmembrane</keyword>
<dbReference type="SMART" id="SM00255">
    <property type="entry name" value="TIR"/>
    <property type="match status" value="1"/>
</dbReference>
<evidence type="ECO:0000256" key="9">
    <source>
        <dbReference type="ARBA" id="ARBA00023170"/>
    </source>
</evidence>
<dbReference type="GO" id="GO:0038023">
    <property type="term" value="F:signaling receptor activity"/>
    <property type="evidence" value="ECO:0007669"/>
    <property type="project" value="TreeGrafter"/>
</dbReference>
<dbReference type="GO" id="GO:0045087">
    <property type="term" value="P:innate immune response"/>
    <property type="evidence" value="ECO:0007669"/>
    <property type="project" value="TreeGrafter"/>
</dbReference>
<dbReference type="PANTHER" id="PTHR24365">
    <property type="entry name" value="TOLL-LIKE RECEPTOR"/>
    <property type="match status" value="1"/>
</dbReference>
<dbReference type="VEuPathDB" id="VectorBase:ACON2_042991"/>
<dbReference type="InterPro" id="IPR000483">
    <property type="entry name" value="Cys-rich_flank_reg_C"/>
</dbReference>
<dbReference type="FunFam" id="3.80.10.10:FF:001164">
    <property type="entry name" value="GH01279p"/>
    <property type="match status" value="1"/>
</dbReference>
<dbReference type="SMART" id="SM00365">
    <property type="entry name" value="LRR_SD22"/>
    <property type="match status" value="4"/>
</dbReference>
<dbReference type="GO" id="GO:0005886">
    <property type="term" value="C:plasma membrane"/>
    <property type="evidence" value="ECO:0007669"/>
    <property type="project" value="TreeGrafter"/>
</dbReference>
<dbReference type="SUPFAM" id="SSF52058">
    <property type="entry name" value="L domain-like"/>
    <property type="match status" value="3"/>
</dbReference>
<dbReference type="EnsemblMetazoa" id="ACON010669-RA">
    <property type="protein sequence ID" value="ACON010669-PA"/>
    <property type="gene ID" value="ACON010669"/>
</dbReference>
<reference evidence="13" key="2">
    <citation type="submission" date="2020-05" db="UniProtKB">
        <authorList>
            <consortium name="EnsemblMetazoa"/>
        </authorList>
    </citation>
    <scope>IDENTIFICATION</scope>
    <source>
        <strain evidence="13">Ngousso</strain>
    </source>
</reference>
<dbReference type="GeneID" id="120959268"/>
<dbReference type="SMART" id="SM00369">
    <property type="entry name" value="LRR_TYP"/>
    <property type="match status" value="10"/>
</dbReference>
<dbReference type="GO" id="GO:0007165">
    <property type="term" value="P:signal transduction"/>
    <property type="evidence" value="ECO:0007669"/>
    <property type="project" value="InterPro"/>
</dbReference>
<dbReference type="SMART" id="SM00082">
    <property type="entry name" value="LRRCT"/>
    <property type="match status" value="1"/>
</dbReference>
<dbReference type="PROSITE" id="PS51450">
    <property type="entry name" value="LRR"/>
    <property type="match status" value="1"/>
</dbReference>
<evidence type="ECO:0000256" key="11">
    <source>
        <dbReference type="SAM" id="Phobius"/>
    </source>
</evidence>
<protein>
    <submittedName>
        <fullName evidence="13">TIR domain-containing protein</fullName>
    </submittedName>
</protein>
<dbReference type="SUPFAM" id="SSF52200">
    <property type="entry name" value="Toll/Interleukin receptor TIR domain"/>
    <property type="match status" value="1"/>
</dbReference>
<reference key="1">
    <citation type="journal article" date="2019" name="Genes (Basel)">
        <title>A High-Quality De novo Genome Assembly from a Single Mosquito Using PacBio Sequencing.</title>
        <authorList>
            <person name="Kingan S.B."/>
            <person name="Heaton H."/>
            <person name="Cudini J."/>
            <person name="Lambert C.C."/>
            <person name="Baybayan P."/>
            <person name="Galvin B.D."/>
            <person name="Durbin R."/>
            <person name="Korlach J."/>
            <person name="Lawniczak M.K.N."/>
        </authorList>
    </citation>
    <scope>NUCLEOTIDE SEQUENCE [LARGE SCALE GENOMIC DNA]</scope>
    <source>
        <strain>Mali-NIH</strain>
    </source>
</reference>
<sequence length="1023" mass="117223">MPCQRKVARKNLFLSTHLPSFAMILVWMYCVCPTVLLVADTSTGNDCTITNRSRVCWIVECPGSNVHLSINVKNRKLNVTCSDKPNFELLRDQPNLRSLTFDQLIYQDCPLPVGYQSLLELLSAFLDHTQLSYIVELILINNADLSANVTLDPPLFAGLHKLQTLVIDNYAVSFDKPLPLQQLPSGVNRFSGSILHQLQQKQHRHSIAEGDWEMNIMPSGLVSIVPNLQMLTLHRHNFKQIEHFAKLPSLTYFNISSNQLMSLHDDMFYGLPNLTFIDLSSNKLTRLSAKLFRMNKNLNNFIADNQNGSGLVLEDKLFADLRRLIKVSVSNCKITALPECLFAGATGITFIDFSSNKLQSLPEHLFRCLSNLRWLYLQDNELMRMLPDTLLQDAINLRVLHLCYNKLTMLNKHLLKSLRHLEKLHLEHNQLHMIDVDAFTSQTESLITLNLSRNSITLNEDNRDVFYSNEEINITSGIIFSTLNKVQYLDLSFNAIVKILDPFKNFMKDLRTLDLSHNLITHVGYKDLLFPSPNIDLVNLESNKITHLDFDRSRIETRHRLPKEILLANNPLNCDCMSYPLVTYLKAEPDSSKSFLLKGLQCAQPSKLFGLQPQDVQLEDLVCEIDTFSEFCPAECKCYKRAVDQCAIVNCNAANLTHVPIIHSPSNIGCNFIELHLAQNKLHYLSNAGEGWNFVRWLNVSNNSLGTLFAESLPEMLELLDVSGNQLTAIDAALIGKLNQSTLHNISLALNPWDCYCENQLLTFVVDNVARITDYYTLQCIDGKPINLATLKELCGTIILSRLYISVAVSMASVGCLLCIWLYAKFNLAIKVWLFRHNLLQWLVTEEHTDMNKRYDAFISYSHKDEDFVTKELLPRLESEELNFKICWHVRDFVPGEMIANEIAKAVEESRRTIIILSLNYFESMWGQMEFSAAYLQSLVDKHNRVIPIIYQDIGDIDQLDPQLRAYLKTNTYVRWDDPWFWDKLHYAMPRKRRPKDVQTTDNMRMASGDKLNLPIIMTPPIK</sequence>
<feature type="domain" description="TIR" evidence="12">
    <location>
        <begin position="853"/>
        <end position="989"/>
    </location>
</feature>
<evidence type="ECO:0000256" key="1">
    <source>
        <dbReference type="ARBA" id="ARBA00004479"/>
    </source>
</evidence>
<evidence type="ECO:0000256" key="10">
    <source>
        <dbReference type="ARBA" id="ARBA00023180"/>
    </source>
</evidence>
<keyword evidence="10" id="KW-0325">Glycoprotein</keyword>
<dbReference type="Gene3D" id="3.80.10.10">
    <property type="entry name" value="Ribonuclease Inhibitor"/>
    <property type="match status" value="3"/>
</dbReference>
<keyword evidence="6" id="KW-0677">Repeat</keyword>
<dbReference type="Pfam" id="PF13676">
    <property type="entry name" value="TIR_2"/>
    <property type="match status" value="1"/>
</dbReference>
<evidence type="ECO:0000256" key="4">
    <source>
        <dbReference type="ARBA" id="ARBA00022692"/>
    </source>
</evidence>
<organism evidence="13 14">
    <name type="scientific">Anopheles coluzzii</name>
    <name type="common">African malaria mosquito</name>
    <dbReference type="NCBI Taxonomy" id="1518534"/>
    <lineage>
        <taxon>Eukaryota</taxon>
        <taxon>Metazoa</taxon>
        <taxon>Ecdysozoa</taxon>
        <taxon>Arthropoda</taxon>
        <taxon>Hexapoda</taxon>
        <taxon>Insecta</taxon>
        <taxon>Pterygota</taxon>
        <taxon>Neoptera</taxon>
        <taxon>Endopterygota</taxon>
        <taxon>Diptera</taxon>
        <taxon>Nematocera</taxon>
        <taxon>Culicoidea</taxon>
        <taxon>Culicidae</taxon>
        <taxon>Anophelinae</taxon>
        <taxon>Anopheles</taxon>
    </lineage>
</organism>
<evidence type="ECO:0000256" key="3">
    <source>
        <dbReference type="ARBA" id="ARBA00022614"/>
    </source>
</evidence>
<evidence type="ECO:0000256" key="6">
    <source>
        <dbReference type="ARBA" id="ARBA00022737"/>
    </source>
</evidence>
<dbReference type="PANTHER" id="PTHR24365:SF541">
    <property type="entry name" value="PROTEIN TOLL-RELATED"/>
    <property type="match status" value="1"/>
</dbReference>
<dbReference type="VEuPathDB" id="VectorBase:ACON010669"/>
<name>A0A6E8W0Y3_ANOCL</name>
<feature type="transmembrane region" description="Helical" evidence="11">
    <location>
        <begin position="12"/>
        <end position="29"/>
    </location>
</feature>
<dbReference type="InterPro" id="IPR003591">
    <property type="entry name" value="Leu-rich_rpt_typical-subtyp"/>
</dbReference>
<keyword evidence="5" id="KW-0732">Signal</keyword>
<evidence type="ECO:0000256" key="5">
    <source>
        <dbReference type="ARBA" id="ARBA00022729"/>
    </source>
</evidence>
<dbReference type="FunFam" id="3.80.10.10:FF:000391">
    <property type="entry name" value="Protein toll"/>
    <property type="match status" value="1"/>
</dbReference>
<comment type="similarity">
    <text evidence="2">Belongs to the Toll-like receptor family.</text>
</comment>
<evidence type="ECO:0000256" key="8">
    <source>
        <dbReference type="ARBA" id="ARBA00023136"/>
    </source>
</evidence>
<dbReference type="Pfam" id="PF13855">
    <property type="entry name" value="LRR_8"/>
    <property type="match status" value="3"/>
</dbReference>